<feature type="region of interest" description="Disordered" evidence="1">
    <location>
        <begin position="399"/>
        <end position="448"/>
    </location>
</feature>
<dbReference type="AlphaFoldDB" id="A0A2T7P9T8"/>
<feature type="region of interest" description="Disordered" evidence="1">
    <location>
        <begin position="67"/>
        <end position="107"/>
    </location>
</feature>
<feature type="compositionally biased region" description="Basic residues" evidence="1">
    <location>
        <begin position="96"/>
        <end position="107"/>
    </location>
</feature>
<evidence type="ECO:0000256" key="1">
    <source>
        <dbReference type="SAM" id="MobiDB-lite"/>
    </source>
</evidence>
<dbReference type="Proteomes" id="UP000245119">
    <property type="component" value="Linkage Group LG5"/>
</dbReference>
<feature type="transmembrane region" description="Helical" evidence="2">
    <location>
        <begin position="556"/>
        <end position="576"/>
    </location>
</feature>
<keyword evidence="2" id="KW-0812">Transmembrane</keyword>
<feature type="region of interest" description="Disordered" evidence="1">
    <location>
        <begin position="1"/>
        <end position="21"/>
    </location>
</feature>
<feature type="compositionally biased region" description="Polar residues" evidence="1">
    <location>
        <begin position="10"/>
        <end position="21"/>
    </location>
</feature>
<keyword evidence="4" id="KW-1185">Reference proteome</keyword>
<feature type="compositionally biased region" description="Basic and acidic residues" evidence="1">
    <location>
        <begin position="83"/>
        <end position="95"/>
    </location>
</feature>
<reference evidence="3 4" key="1">
    <citation type="submission" date="2018-04" db="EMBL/GenBank/DDBJ databases">
        <title>The genome of golden apple snail Pomacea canaliculata provides insight into stress tolerance and invasive adaptation.</title>
        <authorList>
            <person name="Liu C."/>
            <person name="Liu B."/>
            <person name="Ren Y."/>
            <person name="Zhang Y."/>
            <person name="Wang H."/>
            <person name="Li S."/>
            <person name="Jiang F."/>
            <person name="Yin L."/>
            <person name="Zhang G."/>
            <person name="Qian W."/>
            <person name="Fan W."/>
        </authorList>
    </citation>
    <scope>NUCLEOTIDE SEQUENCE [LARGE SCALE GENOMIC DNA]</scope>
    <source>
        <strain evidence="3">SZHN2017</strain>
        <tissue evidence="3">Muscle</tissue>
    </source>
</reference>
<accession>A0A2T7P9T8</accession>
<evidence type="ECO:0000313" key="4">
    <source>
        <dbReference type="Proteomes" id="UP000245119"/>
    </source>
</evidence>
<sequence>MQKNLAFVANHSSTSTETVSSLADQTTVQEKVVEAEEQKRVVEYHGKQVTMIIAVCKRGKARLHLRGARRHQPLLTSTSSSSDEDRRSSRGADARVHRRFRARRKGRRQITYARDTLDTSDVSSGGELTISSVGSGRLRFEQASAAAICAYFRNDSKNMVVDKDLKQTEKEFNKQVTDVVQQTTLSRSDVAQRLLCTDDAHLTPAPDSRATSDDNLGADANLDTEDPDGWSQTGAPRYLASCGSKRTQLTARSSPRTSSSASSSSGQGEHPPHWSRPLKGRSESDDPHSGGLSAQEIRRRYSADQYQPLSPFATHTRHASNLSEGATPLFLHIQKRPPGPVRQLSLEIGEEWERVHLLSGLNSPAELPGGEISDVDDVFVWLSSSTTDTIPMTVMKASSSVTSRKHSHERRSHQTSAKLRRLYPRPGCSLPTKSSSSERTPGVTLPSRPWAGAQEAVTTSAALEQTTDLPTSILPGSLVQAEEVESSISLYSGQKTPTSIVITQPASTQSRGGCDHMAIPIDDADPLPADHKRHLLPNPYNRLNQRCHSTLHCPCCFFLCLLCCLPAVYFMVLSDLEFDFGSLLKARRYGRRTTKLYFAGATLAVTLLVTCVVCVTFFLPHTLVGP</sequence>
<dbReference type="EMBL" id="PZQS01000005">
    <property type="protein sequence ID" value="PVD30185.1"/>
    <property type="molecule type" value="Genomic_DNA"/>
</dbReference>
<feature type="compositionally biased region" description="Low complexity" evidence="1">
    <location>
        <begin position="250"/>
        <end position="265"/>
    </location>
</feature>
<keyword evidence="2" id="KW-0472">Membrane</keyword>
<evidence type="ECO:0000256" key="2">
    <source>
        <dbReference type="SAM" id="Phobius"/>
    </source>
</evidence>
<evidence type="ECO:0000313" key="3">
    <source>
        <dbReference type="EMBL" id="PVD30185.1"/>
    </source>
</evidence>
<name>A0A2T7P9T8_POMCA</name>
<feature type="region of interest" description="Disordered" evidence="1">
    <location>
        <begin position="201"/>
        <end position="292"/>
    </location>
</feature>
<organism evidence="3 4">
    <name type="scientific">Pomacea canaliculata</name>
    <name type="common">Golden apple snail</name>
    <dbReference type="NCBI Taxonomy" id="400727"/>
    <lineage>
        <taxon>Eukaryota</taxon>
        <taxon>Metazoa</taxon>
        <taxon>Spiralia</taxon>
        <taxon>Lophotrochozoa</taxon>
        <taxon>Mollusca</taxon>
        <taxon>Gastropoda</taxon>
        <taxon>Caenogastropoda</taxon>
        <taxon>Architaenioglossa</taxon>
        <taxon>Ampullarioidea</taxon>
        <taxon>Ampullariidae</taxon>
        <taxon>Pomacea</taxon>
    </lineage>
</organism>
<dbReference type="OrthoDB" id="6154746at2759"/>
<feature type="compositionally biased region" description="Basic residues" evidence="1">
    <location>
        <begin position="403"/>
        <end position="423"/>
    </location>
</feature>
<feature type="transmembrane region" description="Helical" evidence="2">
    <location>
        <begin position="596"/>
        <end position="619"/>
    </location>
</feature>
<gene>
    <name evidence="3" type="ORF">C0Q70_09447</name>
</gene>
<protein>
    <submittedName>
        <fullName evidence="3">Uncharacterized protein</fullName>
    </submittedName>
</protein>
<keyword evidence="2" id="KW-1133">Transmembrane helix</keyword>
<comment type="caution">
    <text evidence="3">The sequence shown here is derived from an EMBL/GenBank/DDBJ whole genome shotgun (WGS) entry which is preliminary data.</text>
</comment>
<proteinExistence type="predicted"/>